<sequence>MKSTLAFVLLALVSLPTLAAGRSCDELKFELTAKLDHLGVKDYTLEIVDNADINERSKVIGTCQAGSKKIVYSKNKPST</sequence>
<gene>
    <name evidence="2" type="ORF">SAMN05192589_102156</name>
</gene>
<evidence type="ECO:0000313" key="3">
    <source>
        <dbReference type="Proteomes" id="UP000198781"/>
    </source>
</evidence>
<proteinExistence type="predicted"/>
<reference evidence="2 3" key="1">
    <citation type="submission" date="2016-10" db="EMBL/GenBank/DDBJ databases">
        <authorList>
            <person name="de Groot N.N."/>
        </authorList>
    </citation>
    <scope>NUCLEOTIDE SEQUENCE [LARGE SCALE GENOMIC DNA]</scope>
    <source>
        <strain evidence="2 3">DSM 16619</strain>
    </source>
</reference>
<accession>A0A1G6LFQ9</accession>
<dbReference type="OrthoDB" id="9152878at2"/>
<feature type="chain" id="PRO_5011602800" description="DUF1161 domain-containing protein" evidence="1">
    <location>
        <begin position="20"/>
        <end position="79"/>
    </location>
</feature>
<dbReference type="RefSeq" id="WP_092740384.1">
    <property type="nucleotide sequence ID" value="NZ_FMZC01000002.1"/>
</dbReference>
<evidence type="ECO:0000313" key="2">
    <source>
        <dbReference type="EMBL" id="SDC42044.1"/>
    </source>
</evidence>
<keyword evidence="3" id="KW-1185">Reference proteome</keyword>
<dbReference type="STRING" id="187868.SAMN05192589_102156"/>
<dbReference type="InterPro" id="IPR010595">
    <property type="entry name" value="DUF1161"/>
</dbReference>
<evidence type="ECO:0000256" key="1">
    <source>
        <dbReference type="SAM" id="SignalP"/>
    </source>
</evidence>
<dbReference type="EMBL" id="FMZC01000002">
    <property type="protein sequence ID" value="SDC42044.1"/>
    <property type="molecule type" value="Genomic_DNA"/>
</dbReference>
<name>A0A1G6LFQ9_9BURK</name>
<organism evidence="2 3">
    <name type="scientific">Paracidovorax valerianellae</name>
    <dbReference type="NCBI Taxonomy" id="187868"/>
    <lineage>
        <taxon>Bacteria</taxon>
        <taxon>Pseudomonadati</taxon>
        <taxon>Pseudomonadota</taxon>
        <taxon>Betaproteobacteria</taxon>
        <taxon>Burkholderiales</taxon>
        <taxon>Comamonadaceae</taxon>
        <taxon>Paracidovorax</taxon>
    </lineage>
</organism>
<evidence type="ECO:0008006" key="4">
    <source>
        <dbReference type="Google" id="ProtNLM"/>
    </source>
</evidence>
<keyword evidence="1" id="KW-0732">Signal</keyword>
<dbReference type="Pfam" id="PF06649">
    <property type="entry name" value="DUF1161"/>
    <property type="match status" value="1"/>
</dbReference>
<dbReference type="AlphaFoldDB" id="A0A1G6LFQ9"/>
<dbReference type="Proteomes" id="UP000198781">
    <property type="component" value="Unassembled WGS sequence"/>
</dbReference>
<protein>
    <recommendedName>
        <fullName evidence="4">DUF1161 domain-containing protein</fullName>
    </recommendedName>
</protein>
<feature type="signal peptide" evidence="1">
    <location>
        <begin position="1"/>
        <end position="19"/>
    </location>
</feature>